<dbReference type="InterPro" id="IPR050950">
    <property type="entry name" value="HTH-type_LysR_regulators"/>
</dbReference>
<evidence type="ECO:0000256" key="2">
    <source>
        <dbReference type="ARBA" id="ARBA00023015"/>
    </source>
</evidence>
<organism evidence="7 8">
    <name type="scientific">Pseudomonas shirazica</name>
    <dbReference type="NCBI Taxonomy" id="1940636"/>
    <lineage>
        <taxon>Bacteria</taxon>
        <taxon>Pseudomonadati</taxon>
        <taxon>Pseudomonadota</taxon>
        <taxon>Gammaproteobacteria</taxon>
        <taxon>Pseudomonadales</taxon>
        <taxon>Pseudomonadaceae</taxon>
        <taxon>Pseudomonas</taxon>
    </lineage>
</organism>
<keyword evidence="2" id="KW-0805">Transcription regulation</keyword>
<dbReference type="Pfam" id="PF00126">
    <property type="entry name" value="HTH_1"/>
    <property type="match status" value="1"/>
</dbReference>
<protein>
    <submittedName>
        <fullName evidence="7">LysR family transcriptional regulator</fullName>
    </submittedName>
</protein>
<evidence type="ECO:0000256" key="4">
    <source>
        <dbReference type="ARBA" id="ARBA00023163"/>
    </source>
</evidence>
<dbReference type="PRINTS" id="PR00039">
    <property type="entry name" value="HTHLYSR"/>
</dbReference>
<evidence type="ECO:0000256" key="3">
    <source>
        <dbReference type="ARBA" id="ARBA00023125"/>
    </source>
</evidence>
<dbReference type="PANTHER" id="PTHR30419">
    <property type="entry name" value="HTH-TYPE TRANSCRIPTIONAL REGULATOR YBHD"/>
    <property type="match status" value="1"/>
</dbReference>
<dbReference type="InterPro" id="IPR000847">
    <property type="entry name" value="LysR_HTH_N"/>
</dbReference>
<sequence length="349" mass="37306">MTLKQLRYLIAIVEAGSFSNAARHAFIAQPALSRQIGLLESELEMQLLARQHDGIELTDAGRQLYEVARSVIQKLDSVKDELKSSRGNPKGHVAISIPATASALLLPAIITQAQARFPGIKLTVWDGLSREGGQAIELGKVDFGVVPNAEELAHIVAEPVFSEDLYWVGLPAHGPDDSPITLAEAASSRLVMPPRSLHLRRRIEQAAMETGVALDSSYEQQSAPGIASLVRAGLAATISNWPPLLDLAAPASARLIVEPRITRTIALAHSQHKPLSFAAACMRDLVRGLLVDAVRSERWKGTLIERAPSPSRASDAAQVRPGPAQPCPPEAAVGGFSEGPSIPTLSTRQ</sequence>
<evidence type="ECO:0000256" key="1">
    <source>
        <dbReference type="ARBA" id="ARBA00009437"/>
    </source>
</evidence>
<dbReference type="GeneID" id="92661786"/>
<feature type="region of interest" description="Disordered" evidence="5">
    <location>
        <begin position="307"/>
        <end position="349"/>
    </location>
</feature>
<name>A0ABY9STD6_9PSED</name>
<comment type="similarity">
    <text evidence="1">Belongs to the LysR transcriptional regulatory family.</text>
</comment>
<dbReference type="Gene3D" id="1.10.10.10">
    <property type="entry name" value="Winged helix-like DNA-binding domain superfamily/Winged helix DNA-binding domain"/>
    <property type="match status" value="1"/>
</dbReference>
<gene>
    <name evidence="7" type="ORF">QR297_06905</name>
</gene>
<dbReference type="Proteomes" id="UP001258940">
    <property type="component" value="Chromosome"/>
</dbReference>
<keyword evidence="4" id="KW-0804">Transcription</keyword>
<evidence type="ECO:0000313" key="7">
    <source>
        <dbReference type="EMBL" id="WMY86590.1"/>
    </source>
</evidence>
<dbReference type="Pfam" id="PF03466">
    <property type="entry name" value="LysR_substrate"/>
    <property type="match status" value="1"/>
</dbReference>
<dbReference type="InterPro" id="IPR036388">
    <property type="entry name" value="WH-like_DNA-bd_sf"/>
</dbReference>
<accession>A0ABY9STD6</accession>
<evidence type="ECO:0000259" key="6">
    <source>
        <dbReference type="PROSITE" id="PS50931"/>
    </source>
</evidence>
<feature type="compositionally biased region" description="Low complexity" evidence="5">
    <location>
        <begin position="307"/>
        <end position="317"/>
    </location>
</feature>
<dbReference type="InterPro" id="IPR036390">
    <property type="entry name" value="WH_DNA-bd_sf"/>
</dbReference>
<keyword evidence="3" id="KW-0238">DNA-binding</keyword>
<dbReference type="InterPro" id="IPR005119">
    <property type="entry name" value="LysR_subst-bd"/>
</dbReference>
<feature type="domain" description="HTH lysR-type" evidence="6">
    <location>
        <begin position="1"/>
        <end position="58"/>
    </location>
</feature>
<keyword evidence="8" id="KW-1185">Reference proteome</keyword>
<dbReference type="SUPFAM" id="SSF46785">
    <property type="entry name" value="Winged helix' DNA-binding domain"/>
    <property type="match status" value="1"/>
</dbReference>
<dbReference type="RefSeq" id="WP_015269471.1">
    <property type="nucleotide sequence ID" value="NZ_CP063456.1"/>
</dbReference>
<dbReference type="PROSITE" id="PS50931">
    <property type="entry name" value="HTH_LYSR"/>
    <property type="match status" value="1"/>
</dbReference>
<dbReference type="SUPFAM" id="SSF53850">
    <property type="entry name" value="Periplasmic binding protein-like II"/>
    <property type="match status" value="1"/>
</dbReference>
<dbReference type="EMBL" id="CP127845">
    <property type="protein sequence ID" value="WMY86590.1"/>
    <property type="molecule type" value="Genomic_DNA"/>
</dbReference>
<evidence type="ECO:0000313" key="8">
    <source>
        <dbReference type="Proteomes" id="UP001258940"/>
    </source>
</evidence>
<proteinExistence type="inferred from homology"/>
<reference evidence="7 8" key="1">
    <citation type="journal article" date="2023" name="J Bioinform Genom">
        <title>Complete genome sequence of the bacterium Pseudomonas shirazica hy376 from natural waters of algiers.</title>
        <authorList>
            <person name="Haffaressas Y."/>
            <person name="Seghouani N."/>
            <person name="Arzamasceva V.O."/>
            <person name="Tepeeva A.N."/>
            <person name="Vasilenko O.V."/>
        </authorList>
    </citation>
    <scope>NUCLEOTIDE SEQUENCE [LARGE SCALE GENOMIC DNA]</scope>
    <source>
        <strain evidence="7 8">HY376</strain>
    </source>
</reference>
<dbReference type="Gene3D" id="3.40.190.290">
    <property type="match status" value="1"/>
</dbReference>
<evidence type="ECO:0000256" key="5">
    <source>
        <dbReference type="SAM" id="MobiDB-lite"/>
    </source>
</evidence>